<dbReference type="GO" id="GO:0015833">
    <property type="term" value="P:peptide transport"/>
    <property type="evidence" value="ECO:0007669"/>
    <property type="project" value="TreeGrafter"/>
</dbReference>
<name>A0A420GT46_9BURK</name>
<comment type="caution">
    <text evidence="6">The sequence shown here is derived from an EMBL/GenBank/DDBJ whole genome shotgun (WGS) entry which is preliminary data.</text>
</comment>
<accession>A0A420GT46</accession>
<reference evidence="6 7" key="1">
    <citation type="submission" date="2016-07" db="EMBL/GenBank/DDBJ databases">
        <title>Genome analysis of Burkholderia fungorum ES3-20.</title>
        <authorList>
            <person name="Xu D."/>
            <person name="Yao R."/>
            <person name="Zheng S."/>
        </authorList>
    </citation>
    <scope>NUCLEOTIDE SEQUENCE [LARGE SCALE GENOMIC DNA]</scope>
    <source>
        <strain evidence="6 7">ES3-20</strain>
    </source>
</reference>
<dbReference type="PROSITE" id="PS01040">
    <property type="entry name" value="SBP_BACTERIAL_5"/>
    <property type="match status" value="1"/>
</dbReference>
<dbReference type="GO" id="GO:0030288">
    <property type="term" value="C:outer membrane-bounded periplasmic space"/>
    <property type="evidence" value="ECO:0007669"/>
    <property type="project" value="UniProtKB-ARBA"/>
</dbReference>
<dbReference type="GO" id="GO:0043190">
    <property type="term" value="C:ATP-binding cassette (ABC) transporter complex"/>
    <property type="evidence" value="ECO:0007669"/>
    <property type="project" value="InterPro"/>
</dbReference>
<feature type="chain" id="PRO_5019111958" evidence="4">
    <location>
        <begin position="36"/>
        <end position="548"/>
    </location>
</feature>
<keyword evidence="2" id="KW-0813">Transport</keyword>
<proteinExistence type="inferred from homology"/>
<dbReference type="PIRSF" id="PIRSF002741">
    <property type="entry name" value="MppA"/>
    <property type="match status" value="1"/>
</dbReference>
<organism evidence="6 7">
    <name type="scientific">Paraburkholderia fungorum</name>
    <dbReference type="NCBI Taxonomy" id="134537"/>
    <lineage>
        <taxon>Bacteria</taxon>
        <taxon>Pseudomonadati</taxon>
        <taxon>Pseudomonadota</taxon>
        <taxon>Betaproteobacteria</taxon>
        <taxon>Burkholderiales</taxon>
        <taxon>Burkholderiaceae</taxon>
        <taxon>Paraburkholderia</taxon>
    </lineage>
</organism>
<dbReference type="Pfam" id="PF00496">
    <property type="entry name" value="SBP_bac_5"/>
    <property type="match status" value="1"/>
</dbReference>
<dbReference type="InterPro" id="IPR039424">
    <property type="entry name" value="SBP_5"/>
</dbReference>
<evidence type="ECO:0000313" key="6">
    <source>
        <dbReference type="EMBL" id="RKF48374.1"/>
    </source>
</evidence>
<dbReference type="EMBL" id="MCAS01000008">
    <property type="protein sequence ID" value="RKF48374.1"/>
    <property type="molecule type" value="Genomic_DNA"/>
</dbReference>
<comment type="similarity">
    <text evidence="1">Belongs to the bacterial solute-binding protein 5 family.</text>
</comment>
<dbReference type="Proteomes" id="UP000283709">
    <property type="component" value="Unassembled WGS sequence"/>
</dbReference>
<dbReference type="SUPFAM" id="SSF53850">
    <property type="entry name" value="Periplasmic binding protein-like II"/>
    <property type="match status" value="1"/>
</dbReference>
<dbReference type="RefSeq" id="WP_120344071.1">
    <property type="nucleotide sequence ID" value="NZ_MCAS01000008.1"/>
</dbReference>
<keyword evidence="3 4" id="KW-0732">Signal</keyword>
<feature type="signal peptide" evidence="4">
    <location>
        <begin position="1"/>
        <end position="35"/>
    </location>
</feature>
<evidence type="ECO:0000256" key="1">
    <source>
        <dbReference type="ARBA" id="ARBA00005695"/>
    </source>
</evidence>
<dbReference type="AlphaFoldDB" id="A0A420GT46"/>
<gene>
    <name evidence="6" type="ORF">BCY88_21875</name>
</gene>
<evidence type="ECO:0000256" key="2">
    <source>
        <dbReference type="ARBA" id="ARBA00022448"/>
    </source>
</evidence>
<evidence type="ECO:0000259" key="5">
    <source>
        <dbReference type="Pfam" id="PF00496"/>
    </source>
</evidence>
<dbReference type="CDD" id="cd08492">
    <property type="entry name" value="PBP2_NikA_DppA_OppA_like_15"/>
    <property type="match status" value="1"/>
</dbReference>
<sequence>MTFSFPALQSAQRASRRAASAAILLALALPHLTFAQGTPVSGGTLTWGVESEPHTLNPQLNGQDKVELLLRNAYESLLAQKPDGSFVPWLATAYKVSADGKTYTFTLRDGVKFTDGAPFDAQAVARNFLNARNLTYSAGSNLSRLISHVSGVKTPDTHTVEITLDAPYAPFLTFAGRLPLLSPNAFDRPGLKSGGPDIAGTGPFILRKYVKGQDIEFVKNPDYRWAPPTAGHQGPAYLDGVVYRFLPESSVRTGALLSGQVDVIEGVSGNDAALIRKNPDLTYQHALNTGTPYSLFLNVTYGPTQDVTVRRALLEGLDVTGIIQSIYRGERTRAWGVTSPIDPLYDSSVERTYGNNPKLANALLDEAGWSARDPAGYRTKQGERLTITVIQAQATVRDQRDVLLQALQAQARQRLGVDLKIQYVDDGTYVDNRKSGKYGAIANSNTPPDGIDIEGHYLPVDRGGALNYSRTPAPELSRWLAAAAQTQNLAERKKLYGELQRFAVNQQAYAVPLYEPEDQIAAAKAVQGIRFRSFAQMPENPYDIWLKK</sequence>
<dbReference type="InterPro" id="IPR023765">
    <property type="entry name" value="SBP_5_CS"/>
</dbReference>
<evidence type="ECO:0000256" key="3">
    <source>
        <dbReference type="ARBA" id="ARBA00022729"/>
    </source>
</evidence>
<dbReference type="Gene3D" id="3.40.190.10">
    <property type="entry name" value="Periplasmic binding protein-like II"/>
    <property type="match status" value="1"/>
</dbReference>
<evidence type="ECO:0000256" key="4">
    <source>
        <dbReference type="SAM" id="SignalP"/>
    </source>
</evidence>
<dbReference type="InterPro" id="IPR000914">
    <property type="entry name" value="SBP_5_dom"/>
</dbReference>
<dbReference type="GO" id="GO:1904680">
    <property type="term" value="F:peptide transmembrane transporter activity"/>
    <property type="evidence" value="ECO:0007669"/>
    <property type="project" value="TreeGrafter"/>
</dbReference>
<evidence type="ECO:0000313" key="7">
    <source>
        <dbReference type="Proteomes" id="UP000283709"/>
    </source>
</evidence>
<dbReference type="InterPro" id="IPR030678">
    <property type="entry name" value="Peptide/Ni-bd"/>
</dbReference>
<dbReference type="OrthoDB" id="9801799at2"/>
<dbReference type="PANTHER" id="PTHR30290:SF9">
    <property type="entry name" value="OLIGOPEPTIDE-BINDING PROTEIN APPA"/>
    <property type="match status" value="1"/>
</dbReference>
<feature type="domain" description="Solute-binding protein family 5" evidence="5">
    <location>
        <begin position="86"/>
        <end position="446"/>
    </location>
</feature>
<protein>
    <submittedName>
        <fullName evidence="6">Peptide ABC transporter</fullName>
    </submittedName>
</protein>
<dbReference type="Gene3D" id="3.10.105.10">
    <property type="entry name" value="Dipeptide-binding Protein, Domain 3"/>
    <property type="match status" value="1"/>
</dbReference>
<dbReference type="PANTHER" id="PTHR30290">
    <property type="entry name" value="PERIPLASMIC BINDING COMPONENT OF ABC TRANSPORTER"/>
    <property type="match status" value="1"/>
</dbReference>